<evidence type="ECO:0000313" key="12">
    <source>
        <dbReference type="Proteomes" id="UP000717585"/>
    </source>
</evidence>
<dbReference type="GO" id="GO:0002098">
    <property type="term" value="P:tRNA wobble uridine modification"/>
    <property type="evidence" value="ECO:0007669"/>
    <property type="project" value="InterPro"/>
</dbReference>
<keyword evidence="10" id="KW-0539">Nucleus</keyword>
<dbReference type="EMBL" id="JAHDYR010000067">
    <property type="protein sequence ID" value="KAG9389854.1"/>
    <property type="molecule type" value="Genomic_DNA"/>
</dbReference>
<dbReference type="OrthoDB" id="27911at2759"/>
<proteinExistence type="inferred from homology"/>
<comment type="pathway">
    <text evidence="3">tRNA modification; 5-methoxycarbonylmethyl-2-thiouridine-tRNA biosynthesis.</text>
</comment>
<evidence type="ECO:0000256" key="9">
    <source>
        <dbReference type="ARBA" id="ARBA00022737"/>
    </source>
</evidence>
<dbReference type="GO" id="GO:0033588">
    <property type="term" value="C:elongator holoenzyme complex"/>
    <property type="evidence" value="ECO:0007669"/>
    <property type="project" value="InterPro"/>
</dbReference>
<evidence type="ECO:0000256" key="8">
    <source>
        <dbReference type="ARBA" id="ARBA00022694"/>
    </source>
</evidence>
<dbReference type="UniPathway" id="UPA00988"/>
<keyword evidence="6" id="KW-0963">Cytoplasm</keyword>
<dbReference type="InterPro" id="IPR015943">
    <property type="entry name" value="WD40/YVTN_repeat-like_dom_sf"/>
</dbReference>
<evidence type="ECO:0000256" key="10">
    <source>
        <dbReference type="ARBA" id="ARBA00023242"/>
    </source>
</evidence>
<dbReference type="AlphaFoldDB" id="A0A8J6AXS3"/>
<dbReference type="InterPro" id="IPR036322">
    <property type="entry name" value="WD40_repeat_dom_sf"/>
</dbReference>
<sequence length="708" mass="73411">MSASHVIGATAGPTRYQCCIKWGICNYVIYGTTAAVAVWNTQANSIILANHHRAPVRQVAWMHDEAQHPISEFVSGDIDGNIVYWALNEGKPSVMAEIKLATSSPPAQMVAGTHSGHRFIAIVQVSGDLTLLVQPQPGLGFESHAVTPPSTARAMCLASLSGRLLVGDMAGRVSVISLDTLTVELTFGSVSAWVADLDATTILYSADGISVVAAAVGNTVQLWQLTRTTATILRTCQDAGDIITSVAFSKSADHQSDTLLAAGCGDRSIFMYTMAPDLTATLDSRLGAFGASTFIGVTGVCCDANACAGQTMDGALLFYTRGKAAESIEEEGENWVVAAAPSGPAGKVSAICPVSQDAVLVASHDRTVRIFHRGAVVSEIARPLVHGYPVAGATYISGLLLVWAGETSVRILRPTESFKRTANLFNIDSISAGYGIGAVQPPMRLLNKPMFVGATPSLFERALLDDHQVTEVSEFRPGLIAQIAVDSDPILGIPADVSHDEALRRTLWGQHGEVPTHGPVTVAAACVGDDGEVMLAMAPEASRPSDCAVEVVRLACHGDYIRHAPLATMAVGEVVSSLAMEGGTIAVGTGTRLLIFRNGAEQVLAVDSPVSAVALESGAVYAVSGPTLVTVSSADAEPVTHSLGSKGVSLSVSGRTIAVGRVNGTVAVARDGKQTDLVVGAGCVDRVALCGGLLVCGVGSAVVWVELG</sequence>
<evidence type="ECO:0000256" key="6">
    <source>
        <dbReference type="ARBA" id="ARBA00022490"/>
    </source>
</evidence>
<evidence type="ECO:0000313" key="11">
    <source>
        <dbReference type="EMBL" id="KAG9389854.1"/>
    </source>
</evidence>
<keyword evidence="8" id="KW-0819">tRNA processing</keyword>
<dbReference type="InterPro" id="IPR037289">
    <property type="entry name" value="Elp2"/>
</dbReference>
<dbReference type="Proteomes" id="UP000717585">
    <property type="component" value="Unassembled WGS sequence"/>
</dbReference>
<comment type="similarity">
    <text evidence="4">Belongs to the WD repeat ELP2 family.</text>
</comment>
<dbReference type="PANTHER" id="PTHR44111:SF1">
    <property type="entry name" value="ELONGATOR COMPLEX PROTEIN 2"/>
    <property type="match status" value="1"/>
</dbReference>
<evidence type="ECO:0000256" key="7">
    <source>
        <dbReference type="ARBA" id="ARBA00022574"/>
    </source>
</evidence>
<dbReference type="SMART" id="SM00320">
    <property type="entry name" value="WD40"/>
    <property type="match status" value="4"/>
</dbReference>
<dbReference type="InterPro" id="IPR001680">
    <property type="entry name" value="WD40_rpt"/>
</dbReference>
<keyword evidence="7" id="KW-0853">WD repeat</keyword>
<accession>A0A8J6AXS3</accession>
<evidence type="ECO:0000256" key="3">
    <source>
        <dbReference type="ARBA" id="ARBA00005043"/>
    </source>
</evidence>
<keyword evidence="9" id="KW-0677">Repeat</keyword>
<comment type="subcellular location">
    <subcellularLocation>
        <location evidence="2">Cytoplasm</location>
    </subcellularLocation>
    <subcellularLocation>
        <location evidence="1">Nucleus</location>
    </subcellularLocation>
</comment>
<evidence type="ECO:0000256" key="2">
    <source>
        <dbReference type="ARBA" id="ARBA00004496"/>
    </source>
</evidence>
<dbReference type="Gene3D" id="2.130.10.10">
    <property type="entry name" value="YVTN repeat-like/Quinoprotein amine dehydrogenase"/>
    <property type="match status" value="2"/>
</dbReference>
<evidence type="ECO:0000256" key="5">
    <source>
        <dbReference type="ARBA" id="ARBA00020267"/>
    </source>
</evidence>
<dbReference type="GO" id="GO:0005634">
    <property type="term" value="C:nucleus"/>
    <property type="evidence" value="ECO:0007669"/>
    <property type="project" value="UniProtKB-SubCell"/>
</dbReference>
<dbReference type="GO" id="GO:0005737">
    <property type="term" value="C:cytoplasm"/>
    <property type="evidence" value="ECO:0007669"/>
    <property type="project" value="UniProtKB-SubCell"/>
</dbReference>
<evidence type="ECO:0000256" key="1">
    <source>
        <dbReference type="ARBA" id="ARBA00004123"/>
    </source>
</evidence>
<reference evidence="11" key="1">
    <citation type="submission" date="2021-05" db="EMBL/GenBank/DDBJ databases">
        <title>A free-living protist that lacks canonical eukaryotic 1 DNA replication and segregation systems.</title>
        <authorList>
            <person name="Salas-Leiva D.E."/>
            <person name="Tromer E.C."/>
            <person name="Curtis B.A."/>
            <person name="Jerlstrom-Hultqvist J."/>
            <person name="Kolisko M."/>
            <person name="Yi Z."/>
            <person name="Salas-Leiva J.S."/>
            <person name="Gallot-Lavallee L."/>
            <person name="Kops G.J.P.L."/>
            <person name="Archibald J.M."/>
            <person name="Simpson A.G.B."/>
            <person name="Roger A.J."/>
        </authorList>
    </citation>
    <scope>NUCLEOTIDE SEQUENCE</scope>
    <source>
        <strain evidence="11">BICM</strain>
    </source>
</reference>
<name>A0A8J6AXS3_9EUKA</name>
<comment type="caution">
    <text evidence="11">The sequence shown here is derived from an EMBL/GenBank/DDBJ whole genome shotgun (WGS) entry which is preliminary data.</text>
</comment>
<keyword evidence="12" id="KW-1185">Reference proteome</keyword>
<protein>
    <recommendedName>
        <fullName evidence="5">Elongator complex protein 2</fullName>
    </recommendedName>
</protein>
<dbReference type="PANTHER" id="PTHR44111">
    <property type="entry name" value="ELONGATOR COMPLEX PROTEIN 2"/>
    <property type="match status" value="1"/>
</dbReference>
<organism evidence="11 12">
    <name type="scientific">Carpediemonas membranifera</name>
    <dbReference type="NCBI Taxonomy" id="201153"/>
    <lineage>
        <taxon>Eukaryota</taxon>
        <taxon>Metamonada</taxon>
        <taxon>Carpediemonas-like organisms</taxon>
        <taxon>Carpediemonas</taxon>
    </lineage>
</organism>
<evidence type="ECO:0000256" key="4">
    <source>
        <dbReference type="ARBA" id="ARBA00005881"/>
    </source>
</evidence>
<gene>
    <name evidence="11" type="ORF">J8273_8533</name>
</gene>
<dbReference type="SUPFAM" id="SSF50978">
    <property type="entry name" value="WD40 repeat-like"/>
    <property type="match status" value="1"/>
</dbReference>